<dbReference type="InterPro" id="IPR036412">
    <property type="entry name" value="HAD-like_sf"/>
</dbReference>
<dbReference type="GO" id="GO:0008253">
    <property type="term" value="F:5'-nucleotidase activity"/>
    <property type="evidence" value="ECO:0007669"/>
    <property type="project" value="InterPro"/>
</dbReference>
<dbReference type="SFLD" id="SFLDS00003">
    <property type="entry name" value="Haloacid_Dehalogenase"/>
    <property type="match status" value="1"/>
</dbReference>
<organism evidence="1 2">
    <name type="scientific">Candidatus Flavonifractor merdigallinarum</name>
    <dbReference type="NCBI Taxonomy" id="2838589"/>
    <lineage>
        <taxon>Bacteria</taxon>
        <taxon>Bacillati</taxon>
        <taxon>Bacillota</taxon>
        <taxon>Clostridia</taxon>
        <taxon>Eubacteriales</taxon>
        <taxon>Oscillospiraceae</taxon>
        <taxon>Flavonifractor</taxon>
    </lineage>
</organism>
<dbReference type="Proteomes" id="UP000823868">
    <property type="component" value="Unassembled WGS sequence"/>
</dbReference>
<dbReference type="AlphaFoldDB" id="A0A9D1Y7K8"/>
<dbReference type="PANTHER" id="PTHR47478">
    <property type="match status" value="1"/>
</dbReference>
<protein>
    <submittedName>
        <fullName evidence="1">YjjG family noncanonical pyrimidine nucleotidase</fullName>
    </submittedName>
</protein>
<reference evidence="1" key="1">
    <citation type="journal article" date="2021" name="PeerJ">
        <title>Extensive microbial diversity within the chicken gut microbiome revealed by metagenomics and culture.</title>
        <authorList>
            <person name="Gilroy R."/>
            <person name="Ravi A."/>
            <person name="Getino M."/>
            <person name="Pursley I."/>
            <person name="Horton D.L."/>
            <person name="Alikhan N.F."/>
            <person name="Baker D."/>
            <person name="Gharbi K."/>
            <person name="Hall N."/>
            <person name="Watson M."/>
            <person name="Adriaenssens E.M."/>
            <person name="Foster-Nyarko E."/>
            <person name="Jarju S."/>
            <person name="Secka A."/>
            <person name="Antonio M."/>
            <person name="Oren A."/>
            <person name="Chaudhuri R.R."/>
            <person name="La Ragione R."/>
            <person name="Hildebrand F."/>
            <person name="Pallen M.J."/>
        </authorList>
    </citation>
    <scope>NUCLEOTIDE SEQUENCE</scope>
    <source>
        <strain evidence="1">ChiBcec16_6824</strain>
    </source>
</reference>
<name>A0A9D1Y7K8_9FIRM</name>
<comment type="caution">
    <text evidence="1">The sequence shown here is derived from an EMBL/GenBank/DDBJ whole genome shotgun (WGS) entry which is preliminary data.</text>
</comment>
<evidence type="ECO:0000313" key="2">
    <source>
        <dbReference type="Proteomes" id="UP000823868"/>
    </source>
</evidence>
<sequence>MPRYDYLLFDADHTLFDFDQAEERALRRTLLDCGYPDSAETVELYHLVNRFLWHRFDLGELPREVLVVERFAILDRVLGGQHDPEALNRRYLEHLAEGSDLLPGAEDLCRALAPHCILAIVTNGLAAAQRGRFARSPLSSLIPWLFISEEVGYQKPEAEFFRCVLSEMGISDPSRAVVIGDNLFSDIQGGINAGLDTIWYHPQGDDPTSGILPTHTVSSYQALLEYLLTP</sequence>
<dbReference type="InterPro" id="IPR023214">
    <property type="entry name" value="HAD_sf"/>
</dbReference>
<dbReference type="NCBIfam" id="TIGR02254">
    <property type="entry name" value="YjjG_YfnB"/>
    <property type="match status" value="1"/>
</dbReference>
<dbReference type="SFLD" id="SFLDG01129">
    <property type="entry name" value="C1.5:_HAD__Beta-PGM__Phosphata"/>
    <property type="match status" value="1"/>
</dbReference>
<gene>
    <name evidence="1" type="ORF">H9841_04425</name>
</gene>
<dbReference type="NCBIfam" id="TIGR01549">
    <property type="entry name" value="HAD-SF-IA-v1"/>
    <property type="match status" value="1"/>
</dbReference>
<evidence type="ECO:0000313" key="1">
    <source>
        <dbReference type="EMBL" id="HIY21134.1"/>
    </source>
</evidence>
<dbReference type="InterPro" id="IPR023198">
    <property type="entry name" value="PGP-like_dom2"/>
</dbReference>
<reference evidence="1" key="2">
    <citation type="submission" date="2021-04" db="EMBL/GenBank/DDBJ databases">
        <authorList>
            <person name="Gilroy R."/>
        </authorList>
    </citation>
    <scope>NUCLEOTIDE SEQUENCE</scope>
    <source>
        <strain evidence="1">ChiBcec16_6824</strain>
    </source>
</reference>
<proteinExistence type="predicted"/>
<accession>A0A9D1Y7K8</accession>
<dbReference type="InterPro" id="IPR052550">
    <property type="entry name" value="Pyrimidine_5'-ntase_YjjG"/>
</dbReference>
<dbReference type="Gene3D" id="3.40.50.1000">
    <property type="entry name" value="HAD superfamily/HAD-like"/>
    <property type="match status" value="1"/>
</dbReference>
<dbReference type="Pfam" id="PF00702">
    <property type="entry name" value="Hydrolase"/>
    <property type="match status" value="1"/>
</dbReference>
<dbReference type="Gene3D" id="1.10.150.240">
    <property type="entry name" value="Putative phosphatase, domain 2"/>
    <property type="match status" value="1"/>
</dbReference>
<dbReference type="InterPro" id="IPR006439">
    <property type="entry name" value="HAD-SF_hydro_IA"/>
</dbReference>
<dbReference type="SUPFAM" id="SSF56784">
    <property type="entry name" value="HAD-like"/>
    <property type="match status" value="1"/>
</dbReference>
<dbReference type="PANTHER" id="PTHR47478:SF1">
    <property type="entry name" value="PYRIMIDINE 5'-NUCLEOTIDASE YJJG"/>
    <property type="match status" value="1"/>
</dbReference>
<dbReference type="EMBL" id="DXDX01000078">
    <property type="protein sequence ID" value="HIY21134.1"/>
    <property type="molecule type" value="Genomic_DNA"/>
</dbReference>
<dbReference type="InterPro" id="IPR011951">
    <property type="entry name" value="HAD-SF_hydro_IA_YjjG/PynA"/>
</dbReference>